<dbReference type="InterPro" id="IPR052751">
    <property type="entry name" value="Plant_MAPKKK"/>
</dbReference>
<dbReference type="SUPFAM" id="SSF56112">
    <property type="entry name" value="Protein kinase-like (PK-like)"/>
    <property type="match status" value="1"/>
</dbReference>
<protein>
    <submittedName>
        <fullName evidence="2">Uncharacterized protein</fullName>
    </submittedName>
</protein>
<dbReference type="Proteomes" id="UP000823775">
    <property type="component" value="Unassembled WGS sequence"/>
</dbReference>
<gene>
    <name evidence="2" type="ORF">HAX54_047168</name>
</gene>
<keyword evidence="3" id="KW-1185">Reference proteome</keyword>
<feature type="region of interest" description="Disordered" evidence="1">
    <location>
        <begin position="131"/>
        <end position="154"/>
    </location>
</feature>
<dbReference type="EMBL" id="JACEIK010000757">
    <property type="protein sequence ID" value="MCD7461814.1"/>
    <property type="molecule type" value="Genomic_DNA"/>
</dbReference>
<reference evidence="2 3" key="1">
    <citation type="journal article" date="2021" name="BMC Genomics">
        <title>Datura genome reveals duplications of psychoactive alkaloid biosynthetic genes and high mutation rate following tissue culture.</title>
        <authorList>
            <person name="Rajewski A."/>
            <person name="Carter-House D."/>
            <person name="Stajich J."/>
            <person name="Litt A."/>
        </authorList>
    </citation>
    <scope>NUCLEOTIDE SEQUENCE [LARGE SCALE GENOMIC DNA]</scope>
    <source>
        <strain evidence="2">AR-01</strain>
    </source>
</reference>
<dbReference type="PANTHER" id="PTHR48011:SF32">
    <property type="entry name" value="MITOGEN-ACTIVATED PROTEIN KINASE KINASE KINASE NPK1-LIKE"/>
    <property type="match status" value="1"/>
</dbReference>
<organism evidence="2 3">
    <name type="scientific">Datura stramonium</name>
    <name type="common">Jimsonweed</name>
    <name type="synonym">Common thornapple</name>
    <dbReference type="NCBI Taxonomy" id="4076"/>
    <lineage>
        <taxon>Eukaryota</taxon>
        <taxon>Viridiplantae</taxon>
        <taxon>Streptophyta</taxon>
        <taxon>Embryophyta</taxon>
        <taxon>Tracheophyta</taxon>
        <taxon>Spermatophyta</taxon>
        <taxon>Magnoliopsida</taxon>
        <taxon>eudicotyledons</taxon>
        <taxon>Gunneridae</taxon>
        <taxon>Pentapetalae</taxon>
        <taxon>asterids</taxon>
        <taxon>lamiids</taxon>
        <taxon>Solanales</taxon>
        <taxon>Solanaceae</taxon>
        <taxon>Solanoideae</taxon>
        <taxon>Datureae</taxon>
        <taxon>Datura</taxon>
    </lineage>
</organism>
<dbReference type="Gene3D" id="1.10.510.10">
    <property type="entry name" value="Transferase(Phosphotransferase) domain 1"/>
    <property type="match status" value="1"/>
</dbReference>
<accession>A0ABS8STJ8</accession>
<evidence type="ECO:0000256" key="1">
    <source>
        <dbReference type="SAM" id="MobiDB-lite"/>
    </source>
</evidence>
<evidence type="ECO:0000313" key="3">
    <source>
        <dbReference type="Proteomes" id="UP000823775"/>
    </source>
</evidence>
<name>A0ABS8STJ8_DATST</name>
<evidence type="ECO:0000313" key="2">
    <source>
        <dbReference type="EMBL" id="MCD7461814.1"/>
    </source>
</evidence>
<proteinExistence type="predicted"/>
<dbReference type="InterPro" id="IPR011009">
    <property type="entry name" value="Kinase-like_dom_sf"/>
</dbReference>
<dbReference type="PANTHER" id="PTHR48011">
    <property type="entry name" value="CCR4-NOT TRANSCRIPTIONAL COMPLEX SUBUNIT CAF120-RELATED"/>
    <property type="match status" value="1"/>
</dbReference>
<comment type="caution">
    <text evidence="2">The sequence shown here is derived from an EMBL/GenBank/DDBJ whole genome shotgun (WGS) entry which is preliminary data.</text>
</comment>
<sequence length="154" mass="17768">MMTGSRVWIYHNTKDLQWKIMNEDPIIPSNVSEIARDFLSKCFIKDPRRRWTSEQLLEHPFIQQALCTSSSNSMPETQKEDSLGYSALLAWPRHYTAAQFWRTPPNQTLDAVLSEYLIEATMKRRADVTAEMKRRNKSGEANSTLENPCPSGCQ</sequence>